<reference evidence="1" key="1">
    <citation type="submission" date="2020-02" db="EMBL/GenBank/DDBJ databases">
        <authorList>
            <person name="Meier V. D."/>
        </authorList>
    </citation>
    <scope>NUCLEOTIDE SEQUENCE</scope>
    <source>
        <strain evidence="1">AVDCRST_MAG84</strain>
    </source>
</reference>
<protein>
    <submittedName>
        <fullName evidence="1">Uncharacterized protein</fullName>
    </submittedName>
</protein>
<accession>A0A6J4KPH9</accession>
<organism evidence="1">
    <name type="scientific">uncultured Microcoleus sp</name>
    <dbReference type="NCBI Taxonomy" id="259945"/>
    <lineage>
        <taxon>Bacteria</taxon>
        <taxon>Bacillati</taxon>
        <taxon>Cyanobacteriota</taxon>
        <taxon>Cyanophyceae</taxon>
        <taxon>Oscillatoriophycideae</taxon>
        <taxon>Oscillatoriales</taxon>
        <taxon>Microcoleaceae</taxon>
        <taxon>Microcoleus</taxon>
        <taxon>environmental samples</taxon>
    </lineage>
</organism>
<name>A0A6J4KPH9_9CYAN</name>
<sequence>MRPELIFYKPVGARSLKRSLAVPTDSINPPPPHDITG</sequence>
<evidence type="ECO:0000313" key="1">
    <source>
        <dbReference type="EMBL" id="CAA9311035.1"/>
    </source>
</evidence>
<dbReference type="EMBL" id="CADCTZ010000115">
    <property type="protein sequence ID" value="CAA9311035.1"/>
    <property type="molecule type" value="Genomic_DNA"/>
</dbReference>
<proteinExistence type="predicted"/>
<gene>
    <name evidence="1" type="ORF">AVDCRST_MAG84-782</name>
</gene>
<dbReference type="AlphaFoldDB" id="A0A6J4KPH9"/>